<dbReference type="RefSeq" id="WP_319691880.1">
    <property type="nucleotide sequence ID" value="NZ_JARAWN010000069.1"/>
</dbReference>
<protein>
    <submittedName>
        <fullName evidence="2">ATP-binding protein</fullName>
    </submittedName>
</protein>
<sequence>MQSEAASSPSLTSPPNPDPSPTPSGFCLSPTLAPAELPFIEPLPESLSCSFTLPAASHSPGIVRATTRAILRAHGLAEVTDAVVQVASELTACACRFSPSAQVYVSLRYREGAMRVTLYDDHPRHENTLLEAACQTYRGVSLRVLDQVVRACEGEWGIGGGLEQDMGTRMWAVLPCEGARAYGCAPGPGDCQLGGVVGTAAPLPQRK</sequence>
<feature type="region of interest" description="Disordered" evidence="1">
    <location>
        <begin position="1"/>
        <end position="27"/>
    </location>
</feature>
<reference evidence="2" key="1">
    <citation type="journal article" date="2023" name="Microb. Genom.">
        <title>Mesoterricola silvestris gen. nov., sp. nov., Mesoterricola sediminis sp. nov., Geothrix oryzae sp. nov., Geothrix edaphica sp. nov., Geothrix rubra sp. nov., and Geothrix limicola sp. nov., six novel members of Acidobacteriota isolated from soils.</title>
        <authorList>
            <person name="Weisberg A.J."/>
            <person name="Pearce E."/>
            <person name="Kramer C.G."/>
            <person name="Chang J.H."/>
            <person name="Clarke C.R."/>
        </authorList>
    </citation>
    <scope>NUCLEOTIDE SEQUENCE</scope>
    <source>
        <strain evidence="2">ND06-05F</strain>
    </source>
</reference>
<evidence type="ECO:0000313" key="2">
    <source>
        <dbReference type="EMBL" id="MDX3130941.1"/>
    </source>
</evidence>
<dbReference type="Gene3D" id="3.30.565.10">
    <property type="entry name" value="Histidine kinase-like ATPase, C-terminal domain"/>
    <property type="match status" value="1"/>
</dbReference>
<dbReference type="GO" id="GO:0005524">
    <property type="term" value="F:ATP binding"/>
    <property type="evidence" value="ECO:0007669"/>
    <property type="project" value="UniProtKB-KW"/>
</dbReference>
<dbReference type="EMBL" id="JARAWN010000069">
    <property type="protein sequence ID" value="MDX3130941.1"/>
    <property type="molecule type" value="Genomic_DNA"/>
</dbReference>
<organism evidence="2 3">
    <name type="scientific">Streptomyces europaeiscabiei</name>
    <dbReference type="NCBI Taxonomy" id="146819"/>
    <lineage>
        <taxon>Bacteria</taxon>
        <taxon>Bacillati</taxon>
        <taxon>Actinomycetota</taxon>
        <taxon>Actinomycetes</taxon>
        <taxon>Kitasatosporales</taxon>
        <taxon>Streptomycetaceae</taxon>
        <taxon>Streptomyces</taxon>
    </lineage>
</organism>
<proteinExistence type="predicted"/>
<dbReference type="AlphaFoldDB" id="A0AAJ2PPV4"/>
<accession>A0AAJ2PPV4</accession>
<evidence type="ECO:0000256" key="1">
    <source>
        <dbReference type="SAM" id="MobiDB-lite"/>
    </source>
</evidence>
<keyword evidence="2" id="KW-0067">ATP-binding</keyword>
<gene>
    <name evidence="2" type="ORF">PV367_14360</name>
</gene>
<name>A0AAJ2PPV4_9ACTN</name>
<evidence type="ECO:0000313" key="3">
    <source>
        <dbReference type="Proteomes" id="UP001273589"/>
    </source>
</evidence>
<comment type="caution">
    <text evidence="2">The sequence shown here is derived from an EMBL/GenBank/DDBJ whole genome shotgun (WGS) entry which is preliminary data.</text>
</comment>
<dbReference type="InterPro" id="IPR036890">
    <property type="entry name" value="HATPase_C_sf"/>
</dbReference>
<dbReference type="Proteomes" id="UP001273589">
    <property type="component" value="Unassembled WGS sequence"/>
</dbReference>
<feature type="compositionally biased region" description="Low complexity" evidence="1">
    <location>
        <begin position="1"/>
        <end position="11"/>
    </location>
</feature>
<feature type="compositionally biased region" description="Pro residues" evidence="1">
    <location>
        <begin position="12"/>
        <end position="22"/>
    </location>
</feature>
<keyword evidence="2" id="KW-0547">Nucleotide-binding</keyword>